<dbReference type="InterPro" id="IPR017452">
    <property type="entry name" value="GPCR_Rhodpsn_7TM"/>
</dbReference>
<dbReference type="OrthoDB" id="5859765at2759"/>
<dbReference type="AlphaFoldDB" id="A0A4U5PA28"/>
<dbReference type="SUPFAM" id="SSF81321">
    <property type="entry name" value="Family A G protein-coupled receptor-like"/>
    <property type="match status" value="1"/>
</dbReference>
<proteinExistence type="predicted"/>
<evidence type="ECO:0000259" key="6">
    <source>
        <dbReference type="PROSITE" id="PS50262"/>
    </source>
</evidence>
<feature type="domain" description="G-protein coupled receptors family 1 profile" evidence="6">
    <location>
        <begin position="1"/>
        <end position="225"/>
    </location>
</feature>
<gene>
    <name evidence="7" type="ORF">L596_007671</name>
</gene>
<keyword evidence="4 5" id="KW-0472">Membrane</keyword>
<dbReference type="PROSITE" id="PS50262">
    <property type="entry name" value="G_PROTEIN_RECEP_F1_2"/>
    <property type="match status" value="1"/>
</dbReference>
<dbReference type="PANTHER" id="PTHR23360">
    <property type="entry name" value="G-PROTEIN COUPLED RECEPTORS FAMILY 1 PROFILE DOMAIN-CONTAINING PROTEIN-RELATED"/>
    <property type="match status" value="1"/>
</dbReference>
<dbReference type="GO" id="GO:0004930">
    <property type="term" value="F:G protein-coupled receptor activity"/>
    <property type="evidence" value="ECO:0007669"/>
    <property type="project" value="InterPro"/>
</dbReference>
<dbReference type="Pfam" id="PF10320">
    <property type="entry name" value="7TM_GPCR_Srsx"/>
    <property type="match status" value="1"/>
</dbReference>
<evidence type="ECO:0000256" key="5">
    <source>
        <dbReference type="SAM" id="Phobius"/>
    </source>
</evidence>
<dbReference type="STRING" id="34508.A0A4U5PA28"/>
<sequence>MRSVCLSKSTVSGIGTGTRGISAMVFDAFNVTVFSKTTCLILGTPTLLGIHLSQTTMVAIAMDRLFCIWAPILYRRTETIAFGFLRFSICCAYSTVGSSLPYFGLLFEPSTLPVCSSGAAAASWFSAYWILFSSVLTLVLYVVYISIYFIFSRRNSGSTDKNSVQRTITVTITAVLVSYFFLYCIPNLLILIAQFVGPTPTIISATSLITSIGSGLNAAGNVFIYGWKHTELRQAMKRIPLLKHFIICKDQVITVTTATPMSHSRMYG</sequence>
<dbReference type="InterPro" id="IPR019424">
    <property type="entry name" value="7TM_GPCR_Srsx"/>
</dbReference>
<dbReference type="GO" id="GO:0016020">
    <property type="term" value="C:membrane"/>
    <property type="evidence" value="ECO:0007669"/>
    <property type="project" value="UniProtKB-SubCell"/>
</dbReference>
<keyword evidence="3 5" id="KW-1133">Transmembrane helix</keyword>
<organism evidence="7 8">
    <name type="scientific">Steinernema carpocapsae</name>
    <name type="common">Entomopathogenic nematode</name>
    <dbReference type="NCBI Taxonomy" id="34508"/>
    <lineage>
        <taxon>Eukaryota</taxon>
        <taxon>Metazoa</taxon>
        <taxon>Ecdysozoa</taxon>
        <taxon>Nematoda</taxon>
        <taxon>Chromadorea</taxon>
        <taxon>Rhabditida</taxon>
        <taxon>Tylenchina</taxon>
        <taxon>Panagrolaimomorpha</taxon>
        <taxon>Strongyloidoidea</taxon>
        <taxon>Steinernematidae</taxon>
        <taxon>Steinernema</taxon>
    </lineage>
</organism>
<feature type="transmembrane region" description="Helical" evidence="5">
    <location>
        <begin position="172"/>
        <end position="196"/>
    </location>
</feature>
<evidence type="ECO:0000256" key="4">
    <source>
        <dbReference type="ARBA" id="ARBA00023136"/>
    </source>
</evidence>
<accession>A0A4U5PA28</accession>
<keyword evidence="2 5" id="KW-0812">Transmembrane</keyword>
<dbReference type="SMART" id="SM01381">
    <property type="entry name" value="7TM_GPCR_Srsx"/>
    <property type="match status" value="1"/>
</dbReference>
<evidence type="ECO:0000313" key="7">
    <source>
        <dbReference type="EMBL" id="TKR93167.1"/>
    </source>
</evidence>
<feature type="transmembrane region" description="Helical" evidence="5">
    <location>
        <begin position="127"/>
        <end position="151"/>
    </location>
</feature>
<name>A0A4U5PA28_STECR</name>
<dbReference type="InterPro" id="IPR047130">
    <property type="entry name" value="7TM_GPCR_Srsx_nematod"/>
</dbReference>
<evidence type="ECO:0000256" key="3">
    <source>
        <dbReference type="ARBA" id="ARBA00022989"/>
    </source>
</evidence>
<reference evidence="7 8" key="1">
    <citation type="journal article" date="2015" name="Genome Biol.">
        <title>Comparative genomics of Steinernema reveals deeply conserved gene regulatory networks.</title>
        <authorList>
            <person name="Dillman A.R."/>
            <person name="Macchietto M."/>
            <person name="Porter C.F."/>
            <person name="Rogers A."/>
            <person name="Williams B."/>
            <person name="Antoshechkin I."/>
            <person name="Lee M.M."/>
            <person name="Goodwin Z."/>
            <person name="Lu X."/>
            <person name="Lewis E.E."/>
            <person name="Goodrich-Blair H."/>
            <person name="Stock S.P."/>
            <person name="Adams B.J."/>
            <person name="Sternberg P.W."/>
            <person name="Mortazavi A."/>
        </authorList>
    </citation>
    <scope>NUCLEOTIDE SEQUENCE [LARGE SCALE GENOMIC DNA]</scope>
    <source>
        <strain evidence="7 8">ALL</strain>
    </source>
</reference>
<dbReference type="Gene3D" id="1.20.1070.10">
    <property type="entry name" value="Rhodopsin 7-helix transmembrane proteins"/>
    <property type="match status" value="1"/>
</dbReference>
<comment type="subcellular location">
    <subcellularLocation>
        <location evidence="1">Membrane</location>
    </subcellularLocation>
</comment>
<feature type="transmembrane region" description="Helical" evidence="5">
    <location>
        <begin position="84"/>
        <end position="107"/>
    </location>
</feature>
<evidence type="ECO:0000313" key="8">
    <source>
        <dbReference type="Proteomes" id="UP000298663"/>
    </source>
</evidence>
<reference evidence="7 8" key="2">
    <citation type="journal article" date="2019" name="G3 (Bethesda)">
        <title>Hybrid Assembly of the Genome of the Entomopathogenic Nematode Steinernema carpocapsae Identifies the X-Chromosome.</title>
        <authorList>
            <person name="Serra L."/>
            <person name="Macchietto M."/>
            <person name="Macias-Munoz A."/>
            <person name="McGill C.J."/>
            <person name="Rodriguez I.M."/>
            <person name="Rodriguez B."/>
            <person name="Murad R."/>
            <person name="Mortazavi A."/>
        </authorList>
    </citation>
    <scope>NUCLEOTIDE SEQUENCE [LARGE SCALE GENOMIC DNA]</scope>
    <source>
        <strain evidence="7 8">ALL</strain>
    </source>
</reference>
<comment type="caution">
    <text evidence="7">The sequence shown here is derived from an EMBL/GenBank/DDBJ whole genome shotgun (WGS) entry which is preliminary data.</text>
</comment>
<keyword evidence="8" id="KW-1185">Reference proteome</keyword>
<dbReference type="Proteomes" id="UP000298663">
    <property type="component" value="Unassembled WGS sequence"/>
</dbReference>
<evidence type="ECO:0000256" key="2">
    <source>
        <dbReference type="ARBA" id="ARBA00022692"/>
    </source>
</evidence>
<dbReference type="EMBL" id="AZBU02000002">
    <property type="protein sequence ID" value="TKR93167.1"/>
    <property type="molecule type" value="Genomic_DNA"/>
</dbReference>
<feature type="transmembrane region" description="Helical" evidence="5">
    <location>
        <begin position="202"/>
        <end position="227"/>
    </location>
</feature>
<evidence type="ECO:0000256" key="1">
    <source>
        <dbReference type="ARBA" id="ARBA00004370"/>
    </source>
</evidence>
<protein>
    <recommendedName>
        <fullName evidence="6">G-protein coupled receptors family 1 profile domain-containing protein</fullName>
    </recommendedName>
</protein>
<dbReference type="InterPro" id="IPR000276">
    <property type="entry name" value="GPCR_Rhodpsn"/>
</dbReference>
<dbReference type="CDD" id="cd00637">
    <property type="entry name" value="7tm_classA_rhodopsin-like"/>
    <property type="match status" value="1"/>
</dbReference>